<feature type="region of interest" description="Disordered" evidence="3">
    <location>
        <begin position="491"/>
        <end position="523"/>
    </location>
</feature>
<dbReference type="GO" id="GO:0003729">
    <property type="term" value="F:mRNA binding"/>
    <property type="evidence" value="ECO:0007669"/>
    <property type="project" value="TreeGrafter"/>
</dbReference>
<protein>
    <recommendedName>
        <fullName evidence="4">RRM domain-containing protein</fullName>
    </recommendedName>
</protein>
<feature type="domain" description="RRM" evidence="4">
    <location>
        <begin position="598"/>
        <end position="675"/>
    </location>
</feature>
<name>M3K164_CANMX</name>
<dbReference type="OMA" id="LWARYIL"/>
<dbReference type="STRING" id="1245528.M3K164"/>
<sequence length="895" mass="103684">MSVIIEENPYIESNYDDSLSKYQQITDPLERSNLIHELFKNKQKYFRLKPSEINTWLDCLHVINDPSLEYDFYKCISSDNSDAMTLNGALEYYKKLLDENFLEEDQYQDAFAGAIKKCGSDFLNGNKIWNKLLDFFKDKYVNSEADEDLQKLIKLHLKRLSFPHQQLDESFSEFSSLISEFDNENYDTQMITANKIYSLTKLKLPYFEKYEFQIKKTPEDPQLWIDYMENVYKHSQDGNTVLSIFSRATALDISWSNEWEKVWMSLVYLLYSDDNVDEEILAEILQKYVKTFPKSSHAYAETIRNCLMITDGMDVFNEVKLRIDKTDLMNHWSYQEWKLVALAIIQCKYQVITQYDWIDELEGFLVMLTEYADLAMKSNDVFHSIEKLAIQIFTKLGDTQSALSILESMFDVFKDQLDVWLFGIDYYINNNVESSVVRELFERALSYSELFDLPEKITEEWLLYEQINGNVHDYTKAVLACNNAMKKVTAKREQASKVQPKEVTNNKKRKHEEVDKEPETKSREKLTVKVENLPPAITEKQLKDFFKDCGELGDISILDDLHIAIFDFQSEQQVFSGLTKNYKKIDNHEILVNRLQNALLFVNNYPSTYSQSELKDLFAKTGPVANIRFPNQTSKRMKRFCYVQMTSSQDAEKLINEFNGKKYHDENLGSEFSWEVKLSSPHDKHERSTPISERKVRVVNIPFKVTKKAFEDKFASCGDLEHVVFPKATINDNGVMENNGGLAIVTYKSLEGLENALKLNDSKWNGRKLVVSKQQQQKNHPHYTPTDFDGVKSIGLHNLDPSLNFHQVKKYFEDNFGKTSKILLFPEDKQGLVEFVAATDAGKVGLNNNLGDLGDGQAKVVDKDEIMSVTSKSKVSKQPSTPALVPTSIRRRKLK</sequence>
<gene>
    <name evidence="5" type="ORF">G210_0305</name>
</gene>
<evidence type="ECO:0000259" key="4">
    <source>
        <dbReference type="PROSITE" id="PS50102"/>
    </source>
</evidence>
<dbReference type="Gene3D" id="3.30.70.330">
    <property type="match status" value="3"/>
</dbReference>
<dbReference type="Gene3D" id="1.25.40.10">
    <property type="entry name" value="Tetratricopeptide repeat domain"/>
    <property type="match status" value="2"/>
</dbReference>
<evidence type="ECO:0000313" key="5">
    <source>
        <dbReference type="EMBL" id="EMG49025.1"/>
    </source>
</evidence>
<dbReference type="InterPro" id="IPR012677">
    <property type="entry name" value="Nucleotide-bd_a/b_plait_sf"/>
</dbReference>
<dbReference type="HOGENOM" id="CLU_333463_0_0_1"/>
<comment type="caution">
    <text evidence="5">The sequence shown here is derived from an EMBL/GenBank/DDBJ whole genome shotgun (WGS) entry which is preliminary data.</text>
</comment>
<dbReference type="SMART" id="SM00360">
    <property type="entry name" value="RRM"/>
    <property type="match status" value="3"/>
</dbReference>
<feature type="domain" description="RRM" evidence="4">
    <location>
        <begin position="694"/>
        <end position="776"/>
    </location>
</feature>
<dbReference type="InterPro" id="IPR035979">
    <property type="entry name" value="RBD_domain_sf"/>
</dbReference>
<feature type="domain" description="RRM" evidence="4">
    <location>
        <begin position="526"/>
        <end position="597"/>
    </location>
</feature>
<dbReference type="OrthoDB" id="360390at2759"/>
<keyword evidence="6" id="KW-1185">Reference proteome</keyword>
<feature type="region of interest" description="Disordered" evidence="3">
    <location>
        <begin position="870"/>
        <end position="895"/>
    </location>
</feature>
<accession>M3K164</accession>
<dbReference type="InterPro" id="IPR000504">
    <property type="entry name" value="RRM_dom"/>
</dbReference>
<organism evidence="5 6">
    <name type="scientific">Candida maltosa (strain Xu316)</name>
    <name type="common">Yeast</name>
    <dbReference type="NCBI Taxonomy" id="1245528"/>
    <lineage>
        <taxon>Eukaryota</taxon>
        <taxon>Fungi</taxon>
        <taxon>Dikarya</taxon>
        <taxon>Ascomycota</taxon>
        <taxon>Saccharomycotina</taxon>
        <taxon>Pichiomycetes</taxon>
        <taxon>Debaryomycetaceae</taxon>
        <taxon>Candida/Lodderomyces clade</taxon>
        <taxon>Candida</taxon>
    </lineage>
</organism>
<dbReference type="InterPro" id="IPR011990">
    <property type="entry name" value="TPR-like_helical_dom_sf"/>
</dbReference>
<dbReference type="EMBL" id="AOGT01000862">
    <property type="protein sequence ID" value="EMG49025.1"/>
    <property type="molecule type" value="Genomic_DNA"/>
</dbReference>
<evidence type="ECO:0000313" key="6">
    <source>
        <dbReference type="Proteomes" id="UP000011777"/>
    </source>
</evidence>
<keyword evidence="1 2" id="KW-0694">RNA-binding</keyword>
<feature type="compositionally biased region" description="Basic and acidic residues" evidence="3">
    <location>
        <begin position="511"/>
        <end position="523"/>
    </location>
</feature>
<dbReference type="SUPFAM" id="SSF48452">
    <property type="entry name" value="TPR-like"/>
    <property type="match status" value="1"/>
</dbReference>
<dbReference type="Pfam" id="PF00076">
    <property type="entry name" value="RRM_1"/>
    <property type="match status" value="3"/>
</dbReference>
<evidence type="ECO:0000256" key="1">
    <source>
        <dbReference type="ARBA" id="ARBA00022884"/>
    </source>
</evidence>
<dbReference type="AlphaFoldDB" id="M3K164"/>
<dbReference type="SUPFAM" id="SSF54928">
    <property type="entry name" value="RNA-binding domain, RBD"/>
    <property type="match status" value="2"/>
</dbReference>
<dbReference type="InterPro" id="IPR050502">
    <property type="entry name" value="Euk_RNA-bind_prot"/>
</dbReference>
<dbReference type="PANTHER" id="PTHR48025">
    <property type="entry name" value="OS02G0815200 PROTEIN"/>
    <property type="match status" value="1"/>
</dbReference>
<evidence type="ECO:0000256" key="2">
    <source>
        <dbReference type="PROSITE-ProRule" id="PRU00176"/>
    </source>
</evidence>
<dbReference type="Proteomes" id="UP000011777">
    <property type="component" value="Unassembled WGS sequence"/>
</dbReference>
<feature type="compositionally biased region" description="Polar residues" evidence="3">
    <location>
        <begin position="870"/>
        <end position="881"/>
    </location>
</feature>
<reference evidence="5 6" key="1">
    <citation type="submission" date="2013-02" db="EMBL/GenBank/DDBJ databases">
        <title>Genome sequence of Candida maltosa Xu316, a potential industrial strain for xylitol and ethanol production.</title>
        <authorList>
            <person name="Yu J."/>
            <person name="Wang Q."/>
            <person name="Geng X."/>
            <person name="Bao W."/>
            <person name="He P."/>
            <person name="Cai J."/>
        </authorList>
    </citation>
    <scope>NUCLEOTIDE SEQUENCE [LARGE SCALE GENOMIC DNA]</scope>
    <source>
        <strain evidence="6">Xu316</strain>
    </source>
</reference>
<evidence type="ECO:0000256" key="3">
    <source>
        <dbReference type="SAM" id="MobiDB-lite"/>
    </source>
</evidence>
<dbReference type="eggNOG" id="KOG0128">
    <property type="taxonomic scope" value="Eukaryota"/>
</dbReference>
<dbReference type="PANTHER" id="PTHR48025:SF1">
    <property type="entry name" value="RRM DOMAIN-CONTAINING PROTEIN"/>
    <property type="match status" value="1"/>
</dbReference>
<proteinExistence type="predicted"/>
<dbReference type="PROSITE" id="PS50102">
    <property type="entry name" value="RRM"/>
    <property type="match status" value="3"/>
</dbReference>